<reference evidence="1" key="2">
    <citation type="submission" date="2025-08" db="UniProtKB">
        <authorList>
            <consortium name="Ensembl"/>
        </authorList>
    </citation>
    <scope>IDENTIFICATION</scope>
</reference>
<name>H2ZLB3_CIOSA</name>
<sequence length="172" mass="18729">ELLHIVIDGSAFFYCCYDGCEVIIGQNHIGCAFSDGGTTSHGDSNLSFFQSWSIVYAITGHGGNITIGLKIFNNFALVSWFHSCEKSSSETCFGLFSYTEVVELSSSVSHSCSVLSFAENADTSADGFSCSFVISSNNNDTDSSLSTILYSLEYFQSWWVEHTNDSNKCDAS</sequence>
<keyword evidence="2" id="KW-1185">Reference proteome</keyword>
<dbReference type="Ensembl" id="ENSCSAVT00000018579.1">
    <property type="protein sequence ID" value="ENSCSAVP00000018379.1"/>
    <property type="gene ID" value="ENSCSAVG00000010792.1"/>
</dbReference>
<accession>H2ZLB3</accession>
<dbReference type="Proteomes" id="UP000007875">
    <property type="component" value="Unassembled WGS sequence"/>
</dbReference>
<reference evidence="2" key="1">
    <citation type="submission" date="2003-08" db="EMBL/GenBank/DDBJ databases">
        <authorList>
            <person name="Birren B."/>
            <person name="Nusbaum C."/>
            <person name="Abebe A."/>
            <person name="Abouelleil A."/>
            <person name="Adekoya E."/>
            <person name="Ait-zahra M."/>
            <person name="Allen N."/>
            <person name="Allen T."/>
            <person name="An P."/>
            <person name="Anderson M."/>
            <person name="Anderson S."/>
            <person name="Arachchi H."/>
            <person name="Armbruster J."/>
            <person name="Bachantsang P."/>
            <person name="Baldwin J."/>
            <person name="Barry A."/>
            <person name="Bayul T."/>
            <person name="Blitshsteyn B."/>
            <person name="Bloom T."/>
            <person name="Blye J."/>
            <person name="Boguslavskiy L."/>
            <person name="Borowsky M."/>
            <person name="Boukhgalter B."/>
            <person name="Brunache A."/>
            <person name="Butler J."/>
            <person name="Calixte N."/>
            <person name="Calvo S."/>
            <person name="Camarata J."/>
            <person name="Campo K."/>
            <person name="Chang J."/>
            <person name="Cheshatsang Y."/>
            <person name="Citroen M."/>
            <person name="Collymore A."/>
            <person name="Considine T."/>
            <person name="Cook A."/>
            <person name="Cooke P."/>
            <person name="Corum B."/>
            <person name="Cuomo C."/>
            <person name="David R."/>
            <person name="Dawoe T."/>
            <person name="Degray S."/>
            <person name="Dodge S."/>
            <person name="Dooley K."/>
            <person name="Dorje P."/>
            <person name="Dorjee K."/>
            <person name="Dorris L."/>
            <person name="Duffey N."/>
            <person name="Dupes A."/>
            <person name="Elkins T."/>
            <person name="Engels R."/>
            <person name="Erickson J."/>
            <person name="Farina A."/>
            <person name="Faro S."/>
            <person name="Ferreira P."/>
            <person name="Fischer H."/>
            <person name="Fitzgerald M."/>
            <person name="Foley K."/>
            <person name="Gage D."/>
            <person name="Galagan J."/>
            <person name="Gearin G."/>
            <person name="Gnerre S."/>
            <person name="Gnirke A."/>
            <person name="Goyette A."/>
            <person name="Graham J."/>
            <person name="Grandbois E."/>
            <person name="Gyaltsen K."/>
            <person name="Hafez N."/>
            <person name="Hagopian D."/>
            <person name="Hagos B."/>
            <person name="Hall J."/>
            <person name="Hatcher B."/>
            <person name="Heller A."/>
            <person name="Higgins H."/>
            <person name="Honan T."/>
            <person name="Horn A."/>
            <person name="Houde N."/>
            <person name="Hughes L."/>
            <person name="Hulme W."/>
            <person name="Husby E."/>
            <person name="Iliev I."/>
            <person name="Jaffe D."/>
            <person name="Jones C."/>
            <person name="Kamal M."/>
            <person name="Kamat A."/>
            <person name="Kamvysselis M."/>
            <person name="Karlsson E."/>
            <person name="Kells C."/>
            <person name="Kieu A."/>
            <person name="Kisner P."/>
            <person name="Kodira C."/>
            <person name="Kulbokas E."/>
            <person name="Labutti K."/>
            <person name="Lama D."/>
            <person name="Landers T."/>
            <person name="Leger J."/>
            <person name="Levine S."/>
            <person name="Lewis D."/>
            <person name="Lewis T."/>
            <person name="Lindblad-toh K."/>
            <person name="Liu X."/>
            <person name="Lokyitsang T."/>
            <person name="Lokyitsang Y."/>
            <person name="Lucien O."/>
            <person name="Lui A."/>
            <person name="Ma L.J."/>
            <person name="Mabbitt R."/>
            <person name="Macdonald J."/>
            <person name="Maclean C."/>
            <person name="Major J."/>
            <person name="Manning J."/>
            <person name="Marabella R."/>
            <person name="Maru K."/>
            <person name="Matthews C."/>
            <person name="Mauceli E."/>
            <person name="Mccarthy M."/>
            <person name="Mcdonough S."/>
            <person name="Mcghee T."/>
            <person name="Meldrim J."/>
            <person name="Meneus L."/>
            <person name="Mesirov J."/>
            <person name="Mihalev A."/>
            <person name="Mihova T."/>
            <person name="Mikkelsen T."/>
            <person name="Mlenga V."/>
            <person name="Moru K."/>
            <person name="Mozes J."/>
            <person name="Mulrain L."/>
            <person name="Munson G."/>
            <person name="Naylor J."/>
            <person name="Newes C."/>
            <person name="Nguyen C."/>
            <person name="Nguyen N."/>
            <person name="Nguyen T."/>
            <person name="Nicol R."/>
            <person name="Nielsen C."/>
            <person name="Nizzari M."/>
            <person name="Norbu C."/>
            <person name="Norbu N."/>
            <person name="O'donnell P."/>
            <person name="Okoawo O."/>
            <person name="O'leary S."/>
            <person name="Omotosho B."/>
            <person name="O'neill K."/>
            <person name="Osman S."/>
            <person name="Parker S."/>
            <person name="Perrin D."/>
            <person name="Phunkhang P."/>
            <person name="Piqani B."/>
            <person name="Purcell S."/>
            <person name="Rachupka T."/>
            <person name="Ramasamy U."/>
            <person name="Rameau R."/>
            <person name="Ray V."/>
            <person name="Raymond C."/>
            <person name="Retta R."/>
            <person name="Richardson S."/>
            <person name="Rise C."/>
            <person name="Rodriguez J."/>
            <person name="Rogers J."/>
            <person name="Rogov P."/>
            <person name="Rutman M."/>
            <person name="Schupbach R."/>
            <person name="Seaman C."/>
            <person name="Settipalli S."/>
            <person name="Sharpe T."/>
            <person name="Sheridan J."/>
            <person name="Sherpa N."/>
            <person name="Shi J."/>
            <person name="Smirnov S."/>
            <person name="Smith C."/>
            <person name="Sougnez C."/>
            <person name="Spencer B."/>
            <person name="Stalker J."/>
            <person name="Stange-thomann N."/>
            <person name="Stavropoulos S."/>
            <person name="Stetson K."/>
            <person name="Stone C."/>
            <person name="Stone S."/>
            <person name="Stubbs M."/>
            <person name="Talamas J."/>
            <person name="Tchuinga P."/>
            <person name="Tenzing P."/>
            <person name="Tesfaye S."/>
            <person name="Theodore J."/>
            <person name="Thoulutsang Y."/>
            <person name="Topham K."/>
            <person name="Towey S."/>
            <person name="Tsamla T."/>
            <person name="Tsomo N."/>
            <person name="Vallee D."/>
            <person name="Vassiliev H."/>
            <person name="Venkataraman V."/>
            <person name="Vinson J."/>
            <person name="Vo A."/>
            <person name="Wade C."/>
            <person name="Wang S."/>
            <person name="Wangchuk T."/>
            <person name="Wangdi T."/>
            <person name="Whittaker C."/>
            <person name="Wilkinson J."/>
            <person name="Wu Y."/>
            <person name="Wyman D."/>
            <person name="Yadav S."/>
            <person name="Yang S."/>
            <person name="Yang X."/>
            <person name="Yeager S."/>
            <person name="Yee E."/>
            <person name="Young G."/>
            <person name="Zainoun J."/>
            <person name="Zembeck L."/>
            <person name="Zimmer A."/>
            <person name="Zody M."/>
            <person name="Lander E."/>
        </authorList>
    </citation>
    <scope>NUCLEOTIDE SEQUENCE [LARGE SCALE GENOMIC DNA]</scope>
</reference>
<proteinExistence type="predicted"/>
<dbReference type="InParanoid" id="H2ZLB3"/>
<reference evidence="1" key="3">
    <citation type="submission" date="2025-09" db="UniProtKB">
        <authorList>
            <consortium name="Ensembl"/>
        </authorList>
    </citation>
    <scope>IDENTIFICATION</scope>
</reference>
<dbReference type="HOGENOM" id="CLU_1558758_0_0_1"/>
<evidence type="ECO:0000313" key="2">
    <source>
        <dbReference type="Proteomes" id="UP000007875"/>
    </source>
</evidence>
<organism evidence="1 2">
    <name type="scientific">Ciona savignyi</name>
    <name type="common">Pacific transparent sea squirt</name>
    <dbReference type="NCBI Taxonomy" id="51511"/>
    <lineage>
        <taxon>Eukaryota</taxon>
        <taxon>Metazoa</taxon>
        <taxon>Chordata</taxon>
        <taxon>Tunicata</taxon>
        <taxon>Ascidiacea</taxon>
        <taxon>Phlebobranchia</taxon>
        <taxon>Cionidae</taxon>
        <taxon>Ciona</taxon>
    </lineage>
</organism>
<protein>
    <submittedName>
        <fullName evidence="1">Uncharacterized protein</fullName>
    </submittedName>
</protein>
<evidence type="ECO:0000313" key="1">
    <source>
        <dbReference type="Ensembl" id="ENSCSAVP00000018379.1"/>
    </source>
</evidence>
<dbReference type="AlphaFoldDB" id="H2ZLB3"/>